<keyword evidence="3" id="KW-1185">Reference proteome</keyword>
<dbReference type="AlphaFoldDB" id="A0ABD1YJK0"/>
<dbReference type="PANTHER" id="PTHR36734:SF1">
    <property type="entry name" value="OS02G0815300 PROTEIN"/>
    <property type="match status" value="1"/>
</dbReference>
<evidence type="ECO:0000256" key="1">
    <source>
        <dbReference type="SAM" id="Coils"/>
    </source>
</evidence>
<evidence type="ECO:0008006" key="4">
    <source>
        <dbReference type="Google" id="ProtNLM"/>
    </source>
</evidence>
<dbReference type="EMBL" id="JBHFFA010000004">
    <property type="protein sequence ID" value="KAL2630584.1"/>
    <property type="molecule type" value="Genomic_DNA"/>
</dbReference>
<accession>A0ABD1YJK0</accession>
<dbReference type="Proteomes" id="UP001605036">
    <property type="component" value="Unassembled WGS sequence"/>
</dbReference>
<gene>
    <name evidence="2" type="ORF">R1flu_015270</name>
</gene>
<evidence type="ECO:0000313" key="3">
    <source>
        <dbReference type="Proteomes" id="UP001605036"/>
    </source>
</evidence>
<reference evidence="2 3" key="1">
    <citation type="submission" date="2024-09" db="EMBL/GenBank/DDBJ databases">
        <title>Chromosome-scale assembly of Riccia fluitans.</title>
        <authorList>
            <person name="Paukszto L."/>
            <person name="Sawicki J."/>
            <person name="Karawczyk K."/>
            <person name="Piernik-Szablinska J."/>
            <person name="Szczecinska M."/>
            <person name="Mazdziarz M."/>
        </authorList>
    </citation>
    <scope>NUCLEOTIDE SEQUENCE [LARGE SCALE GENOMIC DNA]</scope>
    <source>
        <strain evidence="2">Rf_01</strain>
        <tissue evidence="2">Aerial parts of the thallus</tissue>
    </source>
</reference>
<keyword evidence="1" id="KW-0175">Coiled coil</keyword>
<sequence length="175" mass="17958">MAMASAAAAVSSSAAFVVPGSRISPASTTTSISYRTVQVRCSQVEEKARPVSRREVFSFAALSAALLMTSERAEAKDIPLFGIRKKVEQAEKAVEKEVKELEKEGSALLKAGEKELAKDVEGVEKAVSGAIGEIESVSPSAISPALQAGGVIGAELVAVAVASSVVNGLIGALNE</sequence>
<feature type="coiled-coil region" evidence="1">
    <location>
        <begin position="84"/>
        <end position="111"/>
    </location>
</feature>
<comment type="caution">
    <text evidence="2">The sequence shown here is derived from an EMBL/GenBank/DDBJ whole genome shotgun (WGS) entry which is preliminary data.</text>
</comment>
<protein>
    <recommendedName>
        <fullName evidence="4">Synechocystis YCF37</fullName>
    </recommendedName>
</protein>
<dbReference type="PANTHER" id="PTHR36734">
    <property type="entry name" value="YCF37-LIKE PROTEIN"/>
    <property type="match status" value="1"/>
</dbReference>
<proteinExistence type="predicted"/>
<evidence type="ECO:0000313" key="2">
    <source>
        <dbReference type="EMBL" id="KAL2630584.1"/>
    </source>
</evidence>
<name>A0ABD1YJK0_9MARC</name>
<organism evidence="2 3">
    <name type="scientific">Riccia fluitans</name>
    <dbReference type="NCBI Taxonomy" id="41844"/>
    <lineage>
        <taxon>Eukaryota</taxon>
        <taxon>Viridiplantae</taxon>
        <taxon>Streptophyta</taxon>
        <taxon>Embryophyta</taxon>
        <taxon>Marchantiophyta</taxon>
        <taxon>Marchantiopsida</taxon>
        <taxon>Marchantiidae</taxon>
        <taxon>Marchantiales</taxon>
        <taxon>Ricciaceae</taxon>
        <taxon>Riccia</taxon>
    </lineage>
</organism>